<dbReference type="Gene3D" id="1.10.10.60">
    <property type="entry name" value="Homeodomain-like"/>
    <property type="match status" value="1"/>
</dbReference>
<dbReference type="RefSeq" id="WP_311954077.1">
    <property type="nucleotide sequence ID" value="NZ_JAVLVU010000001.1"/>
</dbReference>
<dbReference type="PANTHER" id="PTHR43280:SF32">
    <property type="entry name" value="TRANSCRIPTIONAL REGULATORY PROTEIN"/>
    <property type="match status" value="1"/>
</dbReference>
<name>A0ABU3H0C7_9SPHI</name>
<evidence type="ECO:0000256" key="1">
    <source>
        <dbReference type="ARBA" id="ARBA00023015"/>
    </source>
</evidence>
<evidence type="ECO:0000313" key="6">
    <source>
        <dbReference type="Proteomes" id="UP001258315"/>
    </source>
</evidence>
<dbReference type="Proteomes" id="UP001258315">
    <property type="component" value="Unassembled WGS sequence"/>
</dbReference>
<feature type="domain" description="HTH araC/xylS-type" evidence="4">
    <location>
        <begin position="196"/>
        <end position="294"/>
    </location>
</feature>
<evidence type="ECO:0000256" key="3">
    <source>
        <dbReference type="ARBA" id="ARBA00023163"/>
    </source>
</evidence>
<evidence type="ECO:0000259" key="4">
    <source>
        <dbReference type="PROSITE" id="PS01124"/>
    </source>
</evidence>
<comment type="caution">
    <text evidence="5">The sequence shown here is derived from an EMBL/GenBank/DDBJ whole genome shotgun (WGS) entry which is preliminary data.</text>
</comment>
<protein>
    <submittedName>
        <fullName evidence="5">AraC family transcriptional activator of pobA</fullName>
    </submittedName>
</protein>
<dbReference type="PANTHER" id="PTHR43280">
    <property type="entry name" value="ARAC-FAMILY TRANSCRIPTIONAL REGULATOR"/>
    <property type="match status" value="1"/>
</dbReference>
<proteinExistence type="predicted"/>
<accession>A0ABU3H0C7</accession>
<dbReference type="EMBL" id="JAVLVU010000001">
    <property type="protein sequence ID" value="MDT3405473.1"/>
    <property type="molecule type" value="Genomic_DNA"/>
</dbReference>
<gene>
    <name evidence="5" type="ORF">QE417_004545</name>
</gene>
<dbReference type="InterPro" id="IPR009057">
    <property type="entry name" value="Homeodomain-like_sf"/>
</dbReference>
<keyword evidence="6" id="KW-1185">Reference proteome</keyword>
<dbReference type="SUPFAM" id="SSF46689">
    <property type="entry name" value="Homeodomain-like"/>
    <property type="match status" value="1"/>
</dbReference>
<dbReference type="Pfam" id="PF12833">
    <property type="entry name" value="HTH_18"/>
    <property type="match status" value="1"/>
</dbReference>
<organism evidence="5 6">
    <name type="scientific">Mucilaginibacter terrae</name>
    <dbReference type="NCBI Taxonomy" id="1955052"/>
    <lineage>
        <taxon>Bacteria</taxon>
        <taxon>Pseudomonadati</taxon>
        <taxon>Bacteroidota</taxon>
        <taxon>Sphingobacteriia</taxon>
        <taxon>Sphingobacteriales</taxon>
        <taxon>Sphingobacteriaceae</taxon>
        <taxon>Mucilaginibacter</taxon>
    </lineage>
</organism>
<keyword evidence="1" id="KW-0805">Transcription regulation</keyword>
<dbReference type="PROSITE" id="PS01124">
    <property type="entry name" value="HTH_ARAC_FAMILY_2"/>
    <property type="match status" value="1"/>
</dbReference>
<keyword evidence="3" id="KW-0804">Transcription</keyword>
<dbReference type="InterPro" id="IPR018060">
    <property type="entry name" value="HTH_AraC"/>
</dbReference>
<evidence type="ECO:0000256" key="2">
    <source>
        <dbReference type="ARBA" id="ARBA00023125"/>
    </source>
</evidence>
<dbReference type="InterPro" id="IPR037923">
    <property type="entry name" value="HTH-like"/>
</dbReference>
<dbReference type="SUPFAM" id="SSF51215">
    <property type="entry name" value="Regulatory protein AraC"/>
    <property type="match status" value="1"/>
</dbReference>
<evidence type="ECO:0000313" key="5">
    <source>
        <dbReference type="EMBL" id="MDT3405473.1"/>
    </source>
</evidence>
<keyword evidence="2" id="KW-0238">DNA-binding</keyword>
<reference evidence="6" key="1">
    <citation type="submission" date="2023-07" db="EMBL/GenBank/DDBJ databases">
        <title>Functional and genomic diversity of the sorghum phyllosphere microbiome.</title>
        <authorList>
            <person name="Shade A."/>
        </authorList>
    </citation>
    <scope>NUCLEOTIDE SEQUENCE [LARGE SCALE GENOMIC DNA]</scope>
    <source>
        <strain evidence="6">SORGH_AS_0422</strain>
    </source>
</reference>
<dbReference type="SMART" id="SM00342">
    <property type="entry name" value="HTH_ARAC"/>
    <property type="match status" value="1"/>
</dbReference>
<sequence length="295" mass="33645">MPSIRTFSIKQLLELFGLYHHHHGLHISSSEGNPDGGIISFPFRADHFSLALLKSGEAHFQVNLLKFTLKANHVLLMAPNVVRQLTYLSDDCEITWVAFTPEYLTSAGVHAKDIEVFEFLSAQLNPMINACEEDFNGLLGILNLLRFKLDTANTRVYQEDMMLHLFAALIYELSSLYKIHQSLTDIKRTRKEDLTYRFFKLLPQYIKEERSIQAYASLLNVSPKYLSQTIKEVTSIPAGNHIDEMVVLEAKLLLNSTELSIGQIAASLHFADQFMFSKYFKKHSGLTPSQYRQIA</sequence>